<proteinExistence type="predicted"/>
<name>A0A4R4WH10_9ACTN</name>
<dbReference type="EMBL" id="SMKR01000197">
    <property type="protein sequence ID" value="TDD15613.1"/>
    <property type="molecule type" value="Genomic_DNA"/>
</dbReference>
<evidence type="ECO:0000313" key="2">
    <source>
        <dbReference type="Proteomes" id="UP000295172"/>
    </source>
</evidence>
<dbReference type="AlphaFoldDB" id="A0A4R4WH10"/>
<comment type="caution">
    <text evidence="1">The sequence shown here is derived from an EMBL/GenBank/DDBJ whole genome shotgun (WGS) entry which is preliminary data.</text>
</comment>
<gene>
    <name evidence="1" type="ORF">E1218_31195</name>
</gene>
<accession>A0A4R4WH10</accession>
<dbReference type="Gene3D" id="1.10.357.10">
    <property type="entry name" value="Tetracycline Repressor, domain 2"/>
    <property type="match status" value="1"/>
</dbReference>
<dbReference type="InterPro" id="IPR036271">
    <property type="entry name" value="Tet_transcr_reg_TetR-rel_C_sf"/>
</dbReference>
<organism evidence="1 2">
    <name type="scientific">Kribbella turkmenica</name>
    <dbReference type="NCBI Taxonomy" id="2530375"/>
    <lineage>
        <taxon>Bacteria</taxon>
        <taxon>Bacillati</taxon>
        <taxon>Actinomycetota</taxon>
        <taxon>Actinomycetes</taxon>
        <taxon>Propionibacteriales</taxon>
        <taxon>Kribbellaceae</taxon>
        <taxon>Kribbella</taxon>
    </lineage>
</organism>
<keyword evidence="2" id="KW-1185">Reference proteome</keyword>
<evidence type="ECO:0000313" key="1">
    <source>
        <dbReference type="EMBL" id="TDD15613.1"/>
    </source>
</evidence>
<protein>
    <recommendedName>
        <fullName evidence="3">Tetracyclin repressor-like C-terminal domain-containing protein</fullName>
    </recommendedName>
</protein>
<dbReference type="SUPFAM" id="SSF48498">
    <property type="entry name" value="Tetracyclin repressor-like, C-terminal domain"/>
    <property type="match status" value="1"/>
</dbReference>
<dbReference type="RefSeq" id="WP_132326636.1">
    <property type="nucleotide sequence ID" value="NZ_SMKR01000197.1"/>
</dbReference>
<evidence type="ECO:0008006" key="3">
    <source>
        <dbReference type="Google" id="ProtNLM"/>
    </source>
</evidence>
<sequence>MDHGACSGVADMPGDALALGESVLCSLDSLDDLARWRDEVVNQRRQAILGTSAAADAACRASDGTGRVAQSVAISRLEALFEAAIDRMRGNGELAIDADPVKLATALTAALHGGSLLAKTTQDISRLEVPLDLALSYVRSHSAR</sequence>
<reference evidence="1 2" key="1">
    <citation type="submission" date="2019-02" db="EMBL/GenBank/DDBJ databases">
        <title>Draft genome sequences of novel Actinobacteria.</title>
        <authorList>
            <person name="Sahin N."/>
            <person name="Ay H."/>
            <person name="Saygin H."/>
        </authorList>
    </citation>
    <scope>NUCLEOTIDE SEQUENCE [LARGE SCALE GENOMIC DNA]</scope>
    <source>
        <strain evidence="1 2">16K104</strain>
    </source>
</reference>
<dbReference type="Proteomes" id="UP000295172">
    <property type="component" value="Unassembled WGS sequence"/>
</dbReference>